<keyword evidence="4" id="KW-1185">Reference proteome</keyword>
<dbReference type="Proteomes" id="UP000003751">
    <property type="component" value="Unassembled WGS sequence"/>
</dbReference>
<evidence type="ECO:0000313" key="4">
    <source>
        <dbReference type="Proteomes" id="UP000184203"/>
    </source>
</evidence>
<accession>E7QX80</accession>
<reference evidence="4" key="3">
    <citation type="submission" date="2016-11" db="EMBL/GenBank/DDBJ databases">
        <authorList>
            <person name="Varghese N."/>
            <person name="Submissions S."/>
        </authorList>
    </citation>
    <scope>NUCLEOTIDE SEQUENCE [LARGE SCALE GENOMIC DNA]</scope>
    <source>
        <strain evidence="4">DX253</strain>
    </source>
</reference>
<evidence type="ECO:0000313" key="3">
    <source>
        <dbReference type="Proteomes" id="UP000003751"/>
    </source>
</evidence>
<reference evidence="1 3" key="1">
    <citation type="journal article" date="2014" name="ISME J.">
        <title>Trehalose/2-sulfotrehalose biosynthesis and glycine-betaine uptake are widely spread mechanisms for osmoadaptation in the Halobacteriales.</title>
        <authorList>
            <person name="Youssef N.H."/>
            <person name="Savage-Ashlock K.N."/>
            <person name="McCully A.L."/>
            <person name="Luedtke B."/>
            <person name="Shaw E.I."/>
            <person name="Hoff W.D."/>
            <person name="Elshahed M.S."/>
        </authorList>
    </citation>
    <scope>NUCLEOTIDE SEQUENCE [LARGE SCALE GENOMIC DNA]</scope>
    <source>
        <strain evidence="1 3">DX253</strain>
    </source>
</reference>
<evidence type="ECO:0000313" key="1">
    <source>
        <dbReference type="EMBL" id="EFW90883.1"/>
    </source>
</evidence>
<reference evidence="2" key="2">
    <citation type="submission" date="2016-11" db="EMBL/GenBank/DDBJ databases">
        <authorList>
            <person name="Jaros S."/>
            <person name="Januszkiewicz K."/>
            <person name="Wedrychowicz H."/>
        </authorList>
    </citation>
    <scope>NUCLEOTIDE SEQUENCE [LARGE SCALE GENOMIC DNA]</scope>
    <source>
        <strain evidence="2">DX253</strain>
    </source>
</reference>
<dbReference type="Proteomes" id="UP000184203">
    <property type="component" value="Unassembled WGS sequence"/>
</dbReference>
<name>E7QX80_HALPU</name>
<dbReference type="AlphaFoldDB" id="E7QX80"/>
<dbReference type="EMBL" id="AEMG01000019">
    <property type="protein sequence ID" value="EFW90883.1"/>
    <property type="molecule type" value="Genomic_DNA"/>
</dbReference>
<sequence>MGTTEINAGSLANHGFIHDDRARKEATKATTVDGFG</sequence>
<proteinExistence type="predicted"/>
<protein>
    <submittedName>
        <fullName evidence="1">Uncharacterized protein</fullName>
    </submittedName>
</protein>
<dbReference type="EMBL" id="FRAN01000001">
    <property type="protein sequence ID" value="SHK24899.1"/>
    <property type="molecule type" value="Genomic_DNA"/>
</dbReference>
<gene>
    <name evidence="2" type="ORF">SAMN05444342_1099</name>
    <name evidence="1" type="ORF">ZOD2009_17093</name>
</gene>
<organism evidence="1 3">
    <name type="scientific">Haladaptatus paucihalophilus DX253</name>
    <dbReference type="NCBI Taxonomy" id="797209"/>
    <lineage>
        <taxon>Archaea</taxon>
        <taxon>Methanobacteriati</taxon>
        <taxon>Methanobacteriota</taxon>
        <taxon>Stenosarchaea group</taxon>
        <taxon>Halobacteria</taxon>
        <taxon>Halobacteriales</taxon>
        <taxon>Haladaptataceae</taxon>
        <taxon>Haladaptatus</taxon>
    </lineage>
</organism>
<evidence type="ECO:0000313" key="2">
    <source>
        <dbReference type="EMBL" id="SHK24899.1"/>
    </source>
</evidence>